<sequence>LEAQGSVKTGVEFHLYPPFGIGDKEADQGRVGSQLLGSATAGAFSPGRLLPGN</sequence>
<reference evidence="1" key="1">
    <citation type="journal article" date="2014" name="Front. Microbiol.">
        <title>High frequency of phylogenetically diverse reductive dehalogenase-homologous genes in deep subseafloor sedimentary metagenomes.</title>
        <authorList>
            <person name="Kawai M."/>
            <person name="Futagami T."/>
            <person name="Toyoda A."/>
            <person name="Takaki Y."/>
            <person name="Nishi S."/>
            <person name="Hori S."/>
            <person name="Arai W."/>
            <person name="Tsubouchi T."/>
            <person name="Morono Y."/>
            <person name="Uchiyama I."/>
            <person name="Ito T."/>
            <person name="Fujiyama A."/>
            <person name="Inagaki F."/>
            <person name="Takami H."/>
        </authorList>
    </citation>
    <scope>NUCLEOTIDE SEQUENCE</scope>
    <source>
        <strain evidence="1">Expedition CK06-06</strain>
    </source>
</reference>
<gene>
    <name evidence="1" type="ORF">S12H4_59566</name>
</gene>
<proteinExistence type="predicted"/>
<evidence type="ECO:0000313" key="1">
    <source>
        <dbReference type="EMBL" id="GAJ17112.1"/>
    </source>
</evidence>
<protein>
    <submittedName>
        <fullName evidence="1">Uncharacterized protein</fullName>
    </submittedName>
</protein>
<dbReference type="AlphaFoldDB" id="X1VG49"/>
<name>X1VG49_9ZZZZ</name>
<dbReference type="EMBL" id="BARW01038958">
    <property type="protein sequence ID" value="GAJ17112.1"/>
    <property type="molecule type" value="Genomic_DNA"/>
</dbReference>
<comment type="caution">
    <text evidence="1">The sequence shown here is derived from an EMBL/GenBank/DDBJ whole genome shotgun (WGS) entry which is preliminary data.</text>
</comment>
<accession>X1VG49</accession>
<organism evidence="1">
    <name type="scientific">marine sediment metagenome</name>
    <dbReference type="NCBI Taxonomy" id="412755"/>
    <lineage>
        <taxon>unclassified sequences</taxon>
        <taxon>metagenomes</taxon>
        <taxon>ecological metagenomes</taxon>
    </lineage>
</organism>
<feature type="non-terminal residue" evidence="1">
    <location>
        <position position="1"/>
    </location>
</feature>